<dbReference type="InterPro" id="IPR044977">
    <property type="entry name" value="RLT1-3"/>
</dbReference>
<organism evidence="1 2">
    <name type="scientific">Papaver somniferum</name>
    <name type="common">Opium poppy</name>
    <dbReference type="NCBI Taxonomy" id="3469"/>
    <lineage>
        <taxon>Eukaryota</taxon>
        <taxon>Viridiplantae</taxon>
        <taxon>Streptophyta</taxon>
        <taxon>Embryophyta</taxon>
        <taxon>Tracheophyta</taxon>
        <taxon>Spermatophyta</taxon>
        <taxon>Magnoliopsida</taxon>
        <taxon>Ranunculales</taxon>
        <taxon>Papaveraceae</taxon>
        <taxon>Papaveroideae</taxon>
        <taxon>Papaver</taxon>
    </lineage>
</organism>
<dbReference type="Gramene" id="RZC61999">
    <property type="protein sequence ID" value="RZC61999"/>
    <property type="gene ID" value="C5167_023743"/>
</dbReference>
<dbReference type="STRING" id="3469.A0A4Y7JQI8"/>
<dbReference type="Proteomes" id="UP000316621">
    <property type="component" value="Chromosome 5"/>
</dbReference>
<name>A0A4Y7JQI8_PAPSO</name>
<evidence type="ECO:0000313" key="1">
    <source>
        <dbReference type="EMBL" id="RZC61999.1"/>
    </source>
</evidence>
<sequence>MGADSELHQEIITLVESKLGEPLREDGPILGMEFDPLLLGAFGAPTVSNVKVGGGGGRSTVSMGGPSLV</sequence>
<evidence type="ECO:0000313" key="2">
    <source>
        <dbReference type="Proteomes" id="UP000316621"/>
    </source>
</evidence>
<protein>
    <submittedName>
        <fullName evidence="1">Uncharacterized protein</fullName>
    </submittedName>
</protein>
<dbReference type="AlphaFoldDB" id="A0A4Y7JQI8"/>
<dbReference type="EMBL" id="CM010719">
    <property type="protein sequence ID" value="RZC61999.1"/>
    <property type="molecule type" value="Genomic_DNA"/>
</dbReference>
<proteinExistence type="predicted"/>
<reference evidence="1 2" key="1">
    <citation type="journal article" date="2018" name="Science">
        <title>The opium poppy genome and morphinan production.</title>
        <authorList>
            <person name="Guo L."/>
            <person name="Winzer T."/>
            <person name="Yang X."/>
            <person name="Li Y."/>
            <person name="Ning Z."/>
            <person name="He Z."/>
            <person name="Teodor R."/>
            <person name="Lu Y."/>
            <person name="Bowser T.A."/>
            <person name="Graham I.A."/>
            <person name="Ye K."/>
        </authorList>
    </citation>
    <scope>NUCLEOTIDE SEQUENCE [LARGE SCALE GENOMIC DNA]</scope>
    <source>
        <strain evidence="2">cv. HN1</strain>
        <tissue evidence="1">Leaves</tissue>
    </source>
</reference>
<dbReference type="PANTHER" id="PTHR36968">
    <property type="entry name" value="HOMEOBOX-DDT DOMAIN PROTEIN RLT2"/>
    <property type="match status" value="1"/>
</dbReference>
<accession>A0A4Y7JQI8</accession>
<gene>
    <name evidence="1" type="ORF">C5167_023743</name>
</gene>
<keyword evidence="2" id="KW-1185">Reference proteome</keyword>
<dbReference type="GO" id="GO:0006357">
    <property type="term" value="P:regulation of transcription by RNA polymerase II"/>
    <property type="evidence" value="ECO:0007669"/>
    <property type="project" value="InterPro"/>
</dbReference>
<dbReference type="PANTHER" id="PTHR36968:SF5">
    <property type="entry name" value="HOMEOBOX-DDT DOMAIN PROTEIN RLT2"/>
    <property type="match status" value="1"/>
</dbReference>